<dbReference type="InterPro" id="IPR025283">
    <property type="entry name" value="DUF4042"/>
</dbReference>
<dbReference type="PROSITE" id="PS00900">
    <property type="entry name" value="RNA_POL_PHAGE_1"/>
    <property type="match status" value="1"/>
</dbReference>
<dbReference type="EC" id="2.7.7.6" evidence="3"/>
<name>A0AAD2AJH7_9LAMI</name>
<comment type="function">
    <text evidence="1">DNA-dependent RNA polymerase catalyzes the transcription of DNA into RNA using the four ribonucleoside triphosphates as substrates.</text>
</comment>
<accession>A0AAD2AJH7</accession>
<dbReference type="InterPro" id="IPR002092">
    <property type="entry name" value="DNA-dir_Rpol_phage-type"/>
</dbReference>
<evidence type="ECO:0000256" key="1">
    <source>
        <dbReference type="ARBA" id="ARBA00004026"/>
    </source>
</evidence>
<dbReference type="InterPro" id="IPR052107">
    <property type="entry name" value="HEAT6"/>
</dbReference>
<dbReference type="PANTHER" id="PTHR13366">
    <property type="entry name" value="MALARIA ANTIGEN-RELATED"/>
    <property type="match status" value="1"/>
</dbReference>
<protein>
    <recommendedName>
        <fullName evidence="3">DNA-directed RNA polymerase</fullName>
        <ecNumber evidence="3">2.7.7.6</ecNumber>
    </recommendedName>
</protein>
<dbReference type="Proteomes" id="UP000834106">
    <property type="component" value="Chromosome 22"/>
</dbReference>
<dbReference type="InterPro" id="IPR016024">
    <property type="entry name" value="ARM-type_fold"/>
</dbReference>
<dbReference type="InterPro" id="IPR046950">
    <property type="entry name" value="DNA-dir_Rpol_C_phage-type"/>
</dbReference>
<dbReference type="PANTHER" id="PTHR13366:SF0">
    <property type="entry name" value="HEAT REPEAT-CONTAINING PROTEIN 6"/>
    <property type="match status" value="1"/>
</dbReference>
<evidence type="ECO:0000313" key="12">
    <source>
        <dbReference type="Proteomes" id="UP000834106"/>
    </source>
</evidence>
<evidence type="ECO:0000256" key="6">
    <source>
        <dbReference type="ARBA" id="ARBA00022695"/>
    </source>
</evidence>
<dbReference type="Pfam" id="PF00940">
    <property type="entry name" value="RNA_pol"/>
    <property type="match status" value="1"/>
</dbReference>
<keyword evidence="6" id="KW-0548">Nucleotidyltransferase</keyword>
<feature type="domain" description="DNA-directed RNA polymerase C-terminal" evidence="9">
    <location>
        <begin position="143"/>
        <end position="296"/>
    </location>
</feature>
<keyword evidence="5" id="KW-0808">Transferase</keyword>
<dbReference type="Pfam" id="PF13251">
    <property type="entry name" value="DUF4042"/>
    <property type="match status" value="1"/>
</dbReference>
<reference evidence="11" key="1">
    <citation type="submission" date="2023-05" db="EMBL/GenBank/DDBJ databases">
        <authorList>
            <person name="Huff M."/>
        </authorList>
    </citation>
    <scope>NUCLEOTIDE SEQUENCE</scope>
</reference>
<dbReference type="GO" id="GO:0003677">
    <property type="term" value="F:DNA binding"/>
    <property type="evidence" value="ECO:0007669"/>
    <property type="project" value="InterPro"/>
</dbReference>
<evidence type="ECO:0000256" key="2">
    <source>
        <dbReference type="ARBA" id="ARBA00009493"/>
    </source>
</evidence>
<organism evidence="11 12">
    <name type="scientific">Fraxinus pennsylvanica</name>
    <dbReference type="NCBI Taxonomy" id="56036"/>
    <lineage>
        <taxon>Eukaryota</taxon>
        <taxon>Viridiplantae</taxon>
        <taxon>Streptophyta</taxon>
        <taxon>Embryophyta</taxon>
        <taxon>Tracheophyta</taxon>
        <taxon>Spermatophyta</taxon>
        <taxon>Magnoliopsida</taxon>
        <taxon>eudicotyledons</taxon>
        <taxon>Gunneridae</taxon>
        <taxon>Pentapetalae</taxon>
        <taxon>asterids</taxon>
        <taxon>lamiids</taxon>
        <taxon>Lamiales</taxon>
        <taxon>Oleaceae</taxon>
        <taxon>Oleeae</taxon>
        <taxon>Fraxinus</taxon>
    </lineage>
</organism>
<dbReference type="GO" id="GO:0006351">
    <property type="term" value="P:DNA-templated transcription"/>
    <property type="evidence" value="ECO:0007669"/>
    <property type="project" value="InterPro"/>
</dbReference>
<dbReference type="EMBL" id="OU503057">
    <property type="protein sequence ID" value="CAI9786720.1"/>
    <property type="molecule type" value="Genomic_DNA"/>
</dbReference>
<dbReference type="GO" id="GO:0003899">
    <property type="term" value="F:DNA-directed RNA polymerase activity"/>
    <property type="evidence" value="ECO:0007669"/>
    <property type="project" value="UniProtKB-EC"/>
</dbReference>
<proteinExistence type="inferred from homology"/>
<keyword evidence="7" id="KW-0804">Transcription</keyword>
<evidence type="ECO:0000259" key="9">
    <source>
        <dbReference type="Pfam" id="PF00940"/>
    </source>
</evidence>
<dbReference type="InterPro" id="IPR043502">
    <property type="entry name" value="DNA/RNA_pol_sf"/>
</dbReference>
<comment type="similarity">
    <text evidence="2">Belongs to the phage and mitochondrial RNA polymerase family.</text>
</comment>
<dbReference type="AlphaFoldDB" id="A0AAD2AJH7"/>
<dbReference type="GO" id="GO:0000428">
    <property type="term" value="C:DNA-directed RNA polymerase complex"/>
    <property type="evidence" value="ECO:0007669"/>
    <property type="project" value="UniProtKB-KW"/>
</dbReference>
<evidence type="ECO:0000313" key="11">
    <source>
        <dbReference type="EMBL" id="CAI9786720.1"/>
    </source>
</evidence>
<evidence type="ECO:0000256" key="3">
    <source>
        <dbReference type="ARBA" id="ARBA00012418"/>
    </source>
</evidence>
<comment type="catalytic activity">
    <reaction evidence="8">
        <text>RNA(n) + a ribonucleoside 5'-triphosphate = RNA(n+1) + diphosphate</text>
        <dbReference type="Rhea" id="RHEA:21248"/>
        <dbReference type="Rhea" id="RHEA-COMP:14527"/>
        <dbReference type="Rhea" id="RHEA-COMP:17342"/>
        <dbReference type="ChEBI" id="CHEBI:33019"/>
        <dbReference type="ChEBI" id="CHEBI:61557"/>
        <dbReference type="ChEBI" id="CHEBI:140395"/>
        <dbReference type="EC" id="2.7.7.6"/>
    </reaction>
</comment>
<evidence type="ECO:0000256" key="7">
    <source>
        <dbReference type="ARBA" id="ARBA00023163"/>
    </source>
</evidence>
<dbReference type="SUPFAM" id="SSF48371">
    <property type="entry name" value="ARM repeat"/>
    <property type="match status" value="1"/>
</dbReference>
<evidence type="ECO:0000256" key="8">
    <source>
        <dbReference type="ARBA" id="ARBA00048552"/>
    </source>
</evidence>
<gene>
    <name evidence="11" type="ORF">FPE_LOCUS34150</name>
</gene>
<evidence type="ECO:0000259" key="10">
    <source>
        <dbReference type="Pfam" id="PF13251"/>
    </source>
</evidence>
<feature type="domain" description="DUF4042" evidence="10">
    <location>
        <begin position="740"/>
        <end position="919"/>
    </location>
</feature>
<keyword evidence="12" id="KW-1185">Reference proteome</keyword>
<keyword evidence="4" id="KW-0240">DNA-directed RNA polymerase</keyword>
<dbReference type="SUPFAM" id="SSF56672">
    <property type="entry name" value="DNA/RNA polymerases"/>
    <property type="match status" value="1"/>
</dbReference>
<evidence type="ECO:0000256" key="4">
    <source>
        <dbReference type="ARBA" id="ARBA00022478"/>
    </source>
</evidence>
<sequence length="1153" mass="128624">MPRSKTSFSTAADDVFQARVTGDARKRSKLEMMYPFRSSLVQFMEERELITLICDSGGEVTVKKKKGSYFLPSYLYAACNFDISLLSIKLNLPMIHKLNLPSSRLGERLPAGKKPDCLCGSRTHGYDFNALLAAVAFHYKSFASLGEALEWVDNNLSRINENLIAYAREAKCPFQFIANILRIAQNKLNVLANTPITQDASASAYQIMSYFLLDETMAKKTNLISSPDGQIQDVYSFILEELKEFMKAELEGNQHLSTVVCDNLTRKIVKVSYFTTVYDYMVMEAINIWVSDKLHKKRHRITLRVSSSKRDRRKIEISTFVNFIHQRDAQIAMNVVDVMLGMGSQMDQLRVALPVREEIFRRRGGALPSMSSTVRTWRMAFLTLRDETLASPPRPTVVHLLNHLIFSQFDYLIAAAPDLPPHEVTSDVMFLLELARNISHTEELEDVIPSFVQLSHLIHSVSIRASLQMNSTSWALVLDSFKRIVEVFLDKARTNNIFVGNVTVIKATKLCLESIRCLFNLYQAIALLSDSEQLLNFLLQVVTCFHGESIYSSCLSDNHKAFVYNNVLEVQTIAFTMIGEVYSRVSSSLPFQIWQSSIEVLSKVMDVLASKTLLVEDTIMAMFYIELLHCLHLLLADPRGSLSGHVAGHVAALRMFFHYGLTNKSHLGSTSKNLNFSESSISKSGRYRPPHLRKKFMENIKLKDEESLLSSDHELSLSSDSDCSDNDGSATDACSHHFAKARLGAIVCIQDLCRADPKLFTAQWTMLLPSSDVLSHRKYGTTLMSCLLYDPSLKVRIAAASTIMAMLDGPASVFLQVAEFRESSKCGSFTALSSSLGHILMQLHSGTLYLIKHEMHSRLLALSFRILMLLISSTPYSRMSAELLSTVISSVQARVDDGFPLRSDRNSLLAAAINCLTVALSVSPSSVHVNNLLLVEASTGFLDGQRKSGVLYTLFHYSKQLTSPSVSLEALQALKVMAHNYPNTIVLCWGQVSSTIYTVLKFSPDDPARSWGGNVEHTIGAIRERVMAAGIKVLDECLRAISGFKGTEDLSSDKLPDSPFTSDYVKTKAVSSAPVYGLESPASTEDESKMCVLASERWSEAIVKHMPIIIQHSSAMRFRRVSCANMMSVTALFHQIFGLGSLLIMIRKLEDAS</sequence>
<evidence type="ECO:0000256" key="5">
    <source>
        <dbReference type="ARBA" id="ARBA00022679"/>
    </source>
</evidence>